<reference evidence="10" key="1">
    <citation type="submission" date="2025-08" db="UniProtKB">
        <authorList>
            <consortium name="RefSeq"/>
        </authorList>
    </citation>
    <scope>IDENTIFICATION</scope>
    <source>
        <tissue evidence="10">Liver</tissue>
    </source>
</reference>
<dbReference type="GO" id="GO:0005525">
    <property type="term" value="F:GTP binding"/>
    <property type="evidence" value="ECO:0007669"/>
    <property type="project" value="UniProtKB-KW"/>
</dbReference>
<dbReference type="FunFam" id="3.40.50.300:FF:000422">
    <property type="entry name" value="Guanylate-binding protein 1"/>
    <property type="match status" value="1"/>
</dbReference>
<keyword evidence="5" id="KW-0342">GTP-binding</keyword>
<accession>A0A9F2WJ62</accession>
<evidence type="ECO:0000256" key="7">
    <source>
        <dbReference type="SAM" id="Coils"/>
    </source>
</evidence>
<sequence length="933" mass="106947">MSKPICLVDSSCHVNPAALKLLRSLTGPLYVVGIFGPKGTGKSFLLDQLAGQEKGFGPMPGMWIQQLAHPTKPEKNLILLDTEGFPEQMDKDKDNLFSKFFCLNALLCDLLIYNTTHNEEPEKELEKLSYVTQLSNKILLSEDDPLENSVLLRSVLPEFVWSLFDVSSDSVWEEMLQSTNNNMDSFLFSLAALEAETPIDCIQKLFPSQKAFCFHCPQVNEEDWGFFPPDSLHPVFQKQFRAFNNYILSKEPKISVSGKVWSYRLELFVDALSQDKPILLSQISETVQEVFFWDDNGSLMDSMKNIASETPAEGSSSEQEYESRQASPFQVLPSWDPTSIMEGPVCLIENKPNEQLQINLDALQLLQSICQPVVVVAIVGLYRTGKSYLMNRLAGKVKGGFSLGATIQANTKGIWMWCLPHPLKPHHTLVLLDTEGLGDVEKSNTKNDSWIFALSILLSSTFIFNSMGTINHYDLEQLHYVAELTKHIEVKASPQQDGERDDGPPDEFAFFFPAFIWVVRDFWLQLELADGRLISEDEYLEIALERQNDIPENQAKIQKYLRQYFPRRKCFVFDRPASRRDLPHLEMLDESNLKPEFLEQAHQFCRYIYQEARPKTIQGGHMVTGTLLGSLAMTYVDAIRSGAVPCIENAVLALAQIENSAAVNDALRCYENMVGLLIDLPTEDVSELFTMHASCEREAIQVFLARAFHDKDQEYQKQLQNQLQSKLEELCLQNQQESLSRCQAVLLELFQELEEKICSRSYLVPGGYQHFLDDQQELVERYHKIPEKGPMAMLALQDFLTSKEPEGQSILHADQTLTKQAKAIAAEKAESEASMRALQLQREIQEQIEQTAKENQRSFEEHRRQLLGKMEEERRRTATEYEWLLNQKIQEQRRLHEQQYQQEVSDLQDEIQRLQFQINQNSRRQDSESCVIF</sequence>
<dbReference type="InterPro" id="IPR037684">
    <property type="entry name" value="GBP_C"/>
</dbReference>
<feature type="coiled-coil region" evidence="7">
    <location>
        <begin position="897"/>
        <end position="924"/>
    </location>
</feature>
<dbReference type="Pfam" id="PF02841">
    <property type="entry name" value="GBP_C"/>
    <property type="match status" value="1"/>
</dbReference>
<evidence type="ECO:0000313" key="10">
    <source>
        <dbReference type="RefSeq" id="XP_007444632.3"/>
    </source>
</evidence>
<keyword evidence="3" id="KW-0378">Hydrolase</keyword>
<evidence type="ECO:0000256" key="3">
    <source>
        <dbReference type="ARBA" id="ARBA00022801"/>
    </source>
</evidence>
<dbReference type="KEGG" id="pbi:103068218"/>
<dbReference type="SUPFAM" id="SSF52540">
    <property type="entry name" value="P-loop containing nucleoside triphosphate hydrolases"/>
    <property type="match status" value="2"/>
</dbReference>
<dbReference type="GO" id="GO:0003924">
    <property type="term" value="F:GTPase activity"/>
    <property type="evidence" value="ECO:0007669"/>
    <property type="project" value="InterPro"/>
</dbReference>
<evidence type="ECO:0000256" key="2">
    <source>
        <dbReference type="ARBA" id="ARBA00022741"/>
    </source>
</evidence>
<comment type="similarity">
    <text evidence="6">Belongs to the TRAFAC class dynamin-like GTPase superfamily. GB1/RHD3 GTPase family.</text>
</comment>
<keyword evidence="7" id="KW-0175">Coiled coil</keyword>
<evidence type="ECO:0000259" key="8">
    <source>
        <dbReference type="PROSITE" id="PS51715"/>
    </source>
</evidence>
<dbReference type="InterPro" id="IPR015894">
    <property type="entry name" value="Guanylate-bd_N"/>
</dbReference>
<dbReference type="Gene3D" id="1.20.1000.10">
    <property type="entry name" value="Guanylate-binding protein, C-terminal domain"/>
    <property type="match status" value="1"/>
</dbReference>
<dbReference type="FunFam" id="1.20.1000.10:FF:000001">
    <property type="entry name" value="Guanylate binding protein 1"/>
    <property type="match status" value="1"/>
</dbReference>
<dbReference type="Pfam" id="PF02263">
    <property type="entry name" value="GBP"/>
    <property type="match status" value="2"/>
</dbReference>
<keyword evidence="4" id="KW-0391">Immunity</keyword>
<feature type="coiled-coil region" evidence="7">
    <location>
        <begin position="837"/>
        <end position="865"/>
    </location>
</feature>
<dbReference type="CDD" id="cd01851">
    <property type="entry name" value="GBP"/>
    <property type="match status" value="1"/>
</dbReference>
<evidence type="ECO:0000256" key="5">
    <source>
        <dbReference type="ARBA" id="ARBA00023134"/>
    </source>
</evidence>
<dbReference type="PANTHER" id="PTHR10751">
    <property type="entry name" value="GUANYLATE BINDING PROTEIN"/>
    <property type="match status" value="1"/>
</dbReference>
<dbReference type="RefSeq" id="XP_007444632.3">
    <property type="nucleotide sequence ID" value="XM_007444570.3"/>
</dbReference>
<dbReference type="InterPro" id="IPR027417">
    <property type="entry name" value="P-loop_NTPase"/>
</dbReference>
<keyword evidence="1" id="KW-0399">Innate immunity</keyword>
<evidence type="ECO:0000313" key="9">
    <source>
        <dbReference type="Proteomes" id="UP000695026"/>
    </source>
</evidence>
<evidence type="ECO:0000256" key="4">
    <source>
        <dbReference type="ARBA" id="ARBA00022859"/>
    </source>
</evidence>
<dbReference type="PROSITE" id="PS51715">
    <property type="entry name" value="G_GB1_RHD3"/>
    <property type="match status" value="1"/>
</dbReference>
<gene>
    <name evidence="10" type="primary">LOC103068218</name>
</gene>
<dbReference type="Gene3D" id="3.40.50.300">
    <property type="entry name" value="P-loop containing nucleotide triphosphate hydrolases"/>
    <property type="match status" value="2"/>
</dbReference>
<dbReference type="OMA" id="MGTINHY"/>
<dbReference type="Proteomes" id="UP000695026">
    <property type="component" value="Unplaced"/>
</dbReference>
<dbReference type="AlphaFoldDB" id="A0A9F2WJ62"/>
<name>A0A9F2WJ62_PYTBI</name>
<proteinExistence type="inferred from homology"/>
<keyword evidence="2" id="KW-0547">Nucleotide-binding</keyword>
<organism evidence="9 10">
    <name type="scientific">Python bivittatus</name>
    <name type="common">Burmese python</name>
    <name type="synonym">Python molurus bivittatus</name>
    <dbReference type="NCBI Taxonomy" id="176946"/>
    <lineage>
        <taxon>Eukaryota</taxon>
        <taxon>Metazoa</taxon>
        <taxon>Chordata</taxon>
        <taxon>Craniata</taxon>
        <taxon>Vertebrata</taxon>
        <taxon>Euteleostomi</taxon>
        <taxon>Lepidosauria</taxon>
        <taxon>Squamata</taxon>
        <taxon>Bifurcata</taxon>
        <taxon>Unidentata</taxon>
        <taxon>Episquamata</taxon>
        <taxon>Toxicofera</taxon>
        <taxon>Serpentes</taxon>
        <taxon>Henophidia</taxon>
        <taxon>Pythonidae</taxon>
        <taxon>Python</taxon>
    </lineage>
</organism>
<protein>
    <submittedName>
        <fullName evidence="10">Guanylate-binding protein 1-like</fullName>
    </submittedName>
</protein>
<dbReference type="SUPFAM" id="SSF48340">
    <property type="entry name" value="Interferon-induced guanylate-binding protein 1 (GBP1), C-terminal domain"/>
    <property type="match status" value="1"/>
</dbReference>
<feature type="domain" description="GB1/RHD3-type G" evidence="8">
    <location>
        <begin position="370"/>
        <end position="635"/>
    </location>
</feature>
<dbReference type="GeneID" id="103068218"/>
<dbReference type="InterPro" id="IPR030386">
    <property type="entry name" value="G_GB1_RHD3_dom"/>
</dbReference>
<evidence type="ECO:0000256" key="6">
    <source>
        <dbReference type="PROSITE-ProRule" id="PRU01052"/>
    </source>
</evidence>
<keyword evidence="9" id="KW-1185">Reference proteome</keyword>
<dbReference type="InterPro" id="IPR036543">
    <property type="entry name" value="Guanylate-bd_C_sf"/>
</dbReference>
<dbReference type="CDD" id="cd16269">
    <property type="entry name" value="GBP_C"/>
    <property type="match status" value="1"/>
</dbReference>
<dbReference type="InterPro" id="IPR003191">
    <property type="entry name" value="Guanylate-bd/ATL_C"/>
</dbReference>
<dbReference type="OrthoDB" id="2135133at2759"/>
<evidence type="ECO:0000256" key="1">
    <source>
        <dbReference type="ARBA" id="ARBA00022588"/>
    </source>
</evidence>
<dbReference type="GO" id="GO:0045087">
    <property type="term" value="P:innate immune response"/>
    <property type="evidence" value="ECO:0007669"/>
    <property type="project" value="UniProtKB-KW"/>
</dbReference>